<evidence type="ECO:0000313" key="6">
    <source>
        <dbReference type="Proteomes" id="UP000051672"/>
    </source>
</evidence>
<evidence type="ECO:0000256" key="3">
    <source>
        <dbReference type="ARBA" id="ARBA00022679"/>
    </source>
</evidence>
<dbReference type="Proteomes" id="UP000051672">
    <property type="component" value="Unassembled WGS sequence"/>
</dbReference>
<dbReference type="PATRIC" id="fig|1423727.3.peg.841"/>
<dbReference type="STRING" id="1423727.FC34_GL000834"/>
<keyword evidence="2" id="KW-0328">Glycosyltransferase</keyword>
<dbReference type="AlphaFoldDB" id="A0A0R2BAB4"/>
<proteinExistence type="inferred from homology"/>
<dbReference type="Pfam" id="PF00535">
    <property type="entry name" value="Glycos_transf_2"/>
    <property type="match status" value="1"/>
</dbReference>
<sequence length="316" mass="35204">MAAYNETPTQLAAALNSLQAQTLSDFEVEIVLDAPDNQALRDILTQWQANDARFHLHINADNMGLANSLNVALSHATGTYIARMDADDLAMPKRFERQVALMKANGVAVLSTNATFIDERGQVVGEHDWIPEEPAQLAELLPLGSDLIHPSVMMLASALRAVNGYRPLPTAEDYDLWLRFLKAGFAIGATNERLLQYRLRGNSMTQGDRYKVFLVTAYLQAAYRRPAYPDAQTQVKELNAWLTKHQQADAAISARFTQNVKNLSEGKQALKAGHVLKAMHLTLPALMSPPVRAYAQQSQRFNKKYQQLRRQGGNYA</sequence>
<dbReference type="PANTHER" id="PTHR43685:SF5">
    <property type="entry name" value="GLYCOSYLTRANSFERASE EPSE-RELATED"/>
    <property type="match status" value="1"/>
</dbReference>
<comment type="caution">
    <text evidence="5">The sequence shown here is derived from an EMBL/GenBank/DDBJ whole genome shotgun (WGS) entry which is preliminary data.</text>
</comment>
<organism evidence="5 6">
    <name type="scientific">Lacticaseibacillus brantae DSM 23927</name>
    <dbReference type="NCBI Taxonomy" id="1423727"/>
    <lineage>
        <taxon>Bacteria</taxon>
        <taxon>Bacillati</taxon>
        <taxon>Bacillota</taxon>
        <taxon>Bacilli</taxon>
        <taxon>Lactobacillales</taxon>
        <taxon>Lactobacillaceae</taxon>
        <taxon>Lacticaseibacillus</taxon>
    </lineage>
</organism>
<dbReference type="Gene3D" id="3.90.550.10">
    <property type="entry name" value="Spore Coat Polysaccharide Biosynthesis Protein SpsA, Chain A"/>
    <property type="match status" value="1"/>
</dbReference>
<accession>A0A0R2BAB4</accession>
<dbReference type="InterPro" id="IPR050834">
    <property type="entry name" value="Glycosyltransf_2"/>
</dbReference>
<protein>
    <submittedName>
        <fullName evidence="5">Glycosyl transferase 2 family protein</fullName>
    </submittedName>
</protein>
<evidence type="ECO:0000256" key="2">
    <source>
        <dbReference type="ARBA" id="ARBA00022676"/>
    </source>
</evidence>
<feature type="domain" description="Glycosyltransferase 2-like" evidence="4">
    <location>
        <begin position="1"/>
        <end position="160"/>
    </location>
</feature>
<reference evidence="5 6" key="1">
    <citation type="journal article" date="2015" name="Genome Announc.">
        <title>Expanding the biotechnology potential of lactobacilli through comparative genomics of 213 strains and associated genera.</title>
        <authorList>
            <person name="Sun Z."/>
            <person name="Harris H.M."/>
            <person name="McCann A."/>
            <person name="Guo C."/>
            <person name="Argimon S."/>
            <person name="Zhang W."/>
            <person name="Yang X."/>
            <person name="Jeffery I.B."/>
            <person name="Cooney J.C."/>
            <person name="Kagawa T.F."/>
            <person name="Liu W."/>
            <person name="Song Y."/>
            <person name="Salvetti E."/>
            <person name="Wrobel A."/>
            <person name="Rasinkangas P."/>
            <person name="Parkhill J."/>
            <person name="Rea M.C."/>
            <person name="O'Sullivan O."/>
            <person name="Ritari J."/>
            <person name="Douillard F.P."/>
            <person name="Paul Ross R."/>
            <person name="Yang R."/>
            <person name="Briner A.E."/>
            <person name="Felis G.E."/>
            <person name="de Vos W.M."/>
            <person name="Barrangou R."/>
            <person name="Klaenhammer T.R."/>
            <person name="Caufield P.W."/>
            <person name="Cui Y."/>
            <person name="Zhang H."/>
            <person name="O'Toole P.W."/>
        </authorList>
    </citation>
    <scope>NUCLEOTIDE SEQUENCE [LARGE SCALE GENOMIC DNA]</scope>
    <source>
        <strain evidence="5 6">DSM 23927</strain>
    </source>
</reference>
<dbReference type="InterPro" id="IPR029044">
    <property type="entry name" value="Nucleotide-diphossugar_trans"/>
</dbReference>
<evidence type="ECO:0000256" key="1">
    <source>
        <dbReference type="ARBA" id="ARBA00006739"/>
    </source>
</evidence>
<evidence type="ECO:0000259" key="4">
    <source>
        <dbReference type="Pfam" id="PF00535"/>
    </source>
</evidence>
<dbReference type="GO" id="GO:0016757">
    <property type="term" value="F:glycosyltransferase activity"/>
    <property type="evidence" value="ECO:0007669"/>
    <property type="project" value="UniProtKB-KW"/>
</dbReference>
<dbReference type="InterPro" id="IPR001173">
    <property type="entry name" value="Glyco_trans_2-like"/>
</dbReference>
<dbReference type="PANTHER" id="PTHR43685">
    <property type="entry name" value="GLYCOSYLTRANSFERASE"/>
    <property type="match status" value="1"/>
</dbReference>
<keyword evidence="6" id="KW-1185">Reference proteome</keyword>
<name>A0A0R2BAB4_9LACO</name>
<comment type="similarity">
    <text evidence="1">Belongs to the glycosyltransferase 2 family.</text>
</comment>
<evidence type="ECO:0000313" key="5">
    <source>
        <dbReference type="EMBL" id="KRM73110.1"/>
    </source>
</evidence>
<keyword evidence="3 5" id="KW-0808">Transferase</keyword>
<dbReference type="SUPFAM" id="SSF53448">
    <property type="entry name" value="Nucleotide-diphospho-sugar transferases"/>
    <property type="match status" value="1"/>
</dbReference>
<dbReference type="EMBL" id="AYZQ01000001">
    <property type="protein sequence ID" value="KRM73110.1"/>
    <property type="molecule type" value="Genomic_DNA"/>
</dbReference>
<gene>
    <name evidence="5" type="ORF">FC34_GL000834</name>
</gene>